<comment type="function">
    <text evidence="1">Hydrolyzes indole-3-acetamide (IAM) into indole-3-acetic acid (IAA).</text>
</comment>
<dbReference type="Proteomes" id="UP001151234">
    <property type="component" value="Unassembled WGS sequence"/>
</dbReference>
<comment type="caution">
    <text evidence="5">The sequence shown here is derived from an EMBL/GenBank/DDBJ whole genome shotgun (WGS) entry which is preliminary data.</text>
</comment>
<dbReference type="InterPro" id="IPR000120">
    <property type="entry name" value="Amidase"/>
</dbReference>
<dbReference type="AlphaFoldDB" id="A0A9X3ULV6"/>
<dbReference type="InterPro" id="IPR020556">
    <property type="entry name" value="Amidase_CS"/>
</dbReference>
<proteinExistence type="inferred from homology"/>
<dbReference type="InterPro" id="IPR023631">
    <property type="entry name" value="Amidase_dom"/>
</dbReference>
<name>A0A9X3ULV6_9HYPH</name>
<evidence type="ECO:0000313" key="6">
    <source>
        <dbReference type="Proteomes" id="UP001151234"/>
    </source>
</evidence>
<dbReference type="PROSITE" id="PS00571">
    <property type="entry name" value="AMIDASES"/>
    <property type="match status" value="1"/>
</dbReference>
<dbReference type="PANTHER" id="PTHR11895">
    <property type="entry name" value="TRANSAMIDASE"/>
    <property type="match status" value="1"/>
</dbReference>
<dbReference type="Pfam" id="PF01425">
    <property type="entry name" value="Amidase"/>
    <property type="match status" value="1"/>
</dbReference>
<dbReference type="SUPFAM" id="SSF75304">
    <property type="entry name" value="Amidase signature (AS) enzymes"/>
    <property type="match status" value="1"/>
</dbReference>
<accession>A0A9X3ULV6</accession>
<reference evidence="5" key="1">
    <citation type="submission" date="2022-11" db="EMBL/GenBank/DDBJ databases">
        <title>Draft genome sequence of Hoeflea poritis E7-10 and Hoeflea prorocentri PM5-8, separated from scleractinian coral Porites lutea and marine dinoflagellate.</title>
        <authorList>
            <person name="Zhang G."/>
            <person name="Wei Q."/>
            <person name="Cai L."/>
        </authorList>
    </citation>
    <scope>NUCLEOTIDE SEQUENCE</scope>
    <source>
        <strain evidence="5">PM5-8</strain>
    </source>
</reference>
<dbReference type="InterPro" id="IPR036928">
    <property type="entry name" value="AS_sf"/>
</dbReference>
<dbReference type="RefSeq" id="WP_267993413.1">
    <property type="nucleotide sequence ID" value="NZ_JAPJZI010000002.1"/>
</dbReference>
<comment type="similarity">
    <text evidence="2">Belongs to the amidase family.</text>
</comment>
<protein>
    <recommendedName>
        <fullName evidence="3">Indoleacetamide hydrolase</fullName>
    </recommendedName>
</protein>
<feature type="domain" description="Amidase" evidence="4">
    <location>
        <begin position="32"/>
        <end position="456"/>
    </location>
</feature>
<sequence>MSFDQSGATAPLSDATALAEAVRHGELSATALMEASIERAQSDPFGCICHLNIQMGRNAAAAFDKRLAEGDPAAVNAPFAGLPFLAKDLGNGAKGLPVYAGSKALAKRLGPEEHDSLTFERFRQAGLLPYGVTTTPEFGLALTSEPPGGPVARNPWNTEYSPGGSSGGAAAAVASGIVAMAHATDAAGSIRIPAACCGLVGLKPSRGLTSNAPDFGNHLMGITGDLVLARSVRDVRLALVAISGHTMGPYGELSLSGVPVKGLNLGLVDKMKWPLAGDQAEAVRAAASRLEERGHTIVDLCEDTLDTLAETADRIVRTMLSVALAGWFDALSIAEDEVTPIAAAVAQEGRGLPATDLFQAEADAAGLAYACWKLFDGIDAIIMPTLAGPPPKVGAMSLDKTDTNTFWDQMTSIAPRAALANAAGLPALSLPHGRSTSGLPLSLQLVGPIGSDLLLLDIARELEVASRWTYPADIAGTNA</sequence>
<gene>
    <name evidence="5" type="ORF">OQ273_22835</name>
</gene>
<organism evidence="5 6">
    <name type="scientific">Hoeflea prorocentri</name>
    <dbReference type="NCBI Taxonomy" id="1922333"/>
    <lineage>
        <taxon>Bacteria</taxon>
        <taxon>Pseudomonadati</taxon>
        <taxon>Pseudomonadota</taxon>
        <taxon>Alphaproteobacteria</taxon>
        <taxon>Hyphomicrobiales</taxon>
        <taxon>Rhizobiaceae</taxon>
        <taxon>Hoeflea</taxon>
    </lineage>
</organism>
<evidence type="ECO:0000256" key="3">
    <source>
        <dbReference type="ARBA" id="ARBA00021874"/>
    </source>
</evidence>
<evidence type="ECO:0000259" key="4">
    <source>
        <dbReference type="Pfam" id="PF01425"/>
    </source>
</evidence>
<dbReference type="EMBL" id="JAPJZI010000002">
    <property type="protein sequence ID" value="MDA5401427.1"/>
    <property type="molecule type" value="Genomic_DNA"/>
</dbReference>
<evidence type="ECO:0000256" key="2">
    <source>
        <dbReference type="ARBA" id="ARBA00009199"/>
    </source>
</evidence>
<dbReference type="PANTHER" id="PTHR11895:SF7">
    <property type="entry name" value="GLUTAMYL-TRNA(GLN) AMIDOTRANSFERASE SUBUNIT A, MITOCHONDRIAL"/>
    <property type="match status" value="1"/>
</dbReference>
<evidence type="ECO:0000256" key="1">
    <source>
        <dbReference type="ARBA" id="ARBA00003871"/>
    </source>
</evidence>
<evidence type="ECO:0000313" key="5">
    <source>
        <dbReference type="EMBL" id="MDA5401427.1"/>
    </source>
</evidence>
<keyword evidence="6" id="KW-1185">Reference proteome</keyword>
<dbReference type="GO" id="GO:0003824">
    <property type="term" value="F:catalytic activity"/>
    <property type="evidence" value="ECO:0007669"/>
    <property type="project" value="InterPro"/>
</dbReference>
<dbReference type="Gene3D" id="3.90.1300.10">
    <property type="entry name" value="Amidase signature (AS) domain"/>
    <property type="match status" value="1"/>
</dbReference>